<organism evidence="9 10">
    <name type="scientific">Amanita muscaria (strain Koide BX008)</name>
    <dbReference type="NCBI Taxonomy" id="946122"/>
    <lineage>
        <taxon>Eukaryota</taxon>
        <taxon>Fungi</taxon>
        <taxon>Dikarya</taxon>
        <taxon>Basidiomycota</taxon>
        <taxon>Agaricomycotina</taxon>
        <taxon>Agaricomycetes</taxon>
        <taxon>Agaricomycetidae</taxon>
        <taxon>Agaricales</taxon>
        <taxon>Pluteineae</taxon>
        <taxon>Amanitaceae</taxon>
        <taxon>Amanita</taxon>
    </lineage>
</organism>
<evidence type="ECO:0000313" key="10">
    <source>
        <dbReference type="Proteomes" id="UP000054549"/>
    </source>
</evidence>
<dbReference type="HOGENOM" id="CLU_075349_0_0_1"/>
<comment type="similarity">
    <text evidence="2">Belongs to the universal ribosomal protein uL29 family.</text>
</comment>
<accession>A0A0C2X3C7</accession>
<reference evidence="9 10" key="1">
    <citation type="submission" date="2014-04" db="EMBL/GenBank/DDBJ databases">
        <title>Evolutionary Origins and Diversification of the Mycorrhizal Mutualists.</title>
        <authorList>
            <consortium name="DOE Joint Genome Institute"/>
            <consortium name="Mycorrhizal Genomics Consortium"/>
            <person name="Kohler A."/>
            <person name="Kuo A."/>
            <person name="Nagy L.G."/>
            <person name="Floudas D."/>
            <person name="Copeland A."/>
            <person name="Barry K.W."/>
            <person name="Cichocki N."/>
            <person name="Veneault-Fourrey C."/>
            <person name="LaButti K."/>
            <person name="Lindquist E.A."/>
            <person name="Lipzen A."/>
            <person name="Lundell T."/>
            <person name="Morin E."/>
            <person name="Murat C."/>
            <person name="Riley R."/>
            <person name="Ohm R."/>
            <person name="Sun H."/>
            <person name="Tunlid A."/>
            <person name="Henrissat B."/>
            <person name="Grigoriev I.V."/>
            <person name="Hibbett D.S."/>
            <person name="Martin F."/>
        </authorList>
    </citation>
    <scope>NUCLEOTIDE SEQUENCE [LARGE SCALE GENOMIC DNA]</scope>
    <source>
        <strain evidence="9 10">Koide BX008</strain>
    </source>
</reference>
<dbReference type="EMBL" id="KN818261">
    <property type="protein sequence ID" value="KIL63218.1"/>
    <property type="molecule type" value="Genomic_DNA"/>
</dbReference>
<proteinExistence type="inferred from homology"/>
<dbReference type="SUPFAM" id="SSF46561">
    <property type="entry name" value="Ribosomal protein L29 (L29p)"/>
    <property type="match status" value="1"/>
</dbReference>
<dbReference type="InParanoid" id="A0A0C2X3C7"/>
<feature type="compositionally biased region" description="Polar residues" evidence="8">
    <location>
        <begin position="247"/>
        <end position="266"/>
    </location>
</feature>
<evidence type="ECO:0000256" key="2">
    <source>
        <dbReference type="ARBA" id="ARBA00009254"/>
    </source>
</evidence>
<name>A0A0C2X3C7_AMAMK</name>
<dbReference type="GO" id="GO:0003735">
    <property type="term" value="F:structural constituent of ribosome"/>
    <property type="evidence" value="ECO:0007669"/>
    <property type="project" value="InterPro"/>
</dbReference>
<sequence length="275" mass="31334">MLGRSCNVSKRAHLILKRSFAQVVPVSTKNTSTSSSIPVTSKPASSILQHGRVFVREDHGLWHFFRKKDSADLVGEARYETVEHPSKVEQSRTGRAWKASELRLKSFEDLHTLWYIVLRERNLLATQKEEARRMGISDTGLQASAERVHQCRKTMARIKAVLNERRLAYEGATKLIEEQKQQAEDEVVLQYQHKKLEEDRAQTLSRRELTKRRREARLRTEAEATNTALQEPSEEVQHHSDTKESPSNDSAAQTSHSTEELPNTIETVDGGGKRA</sequence>
<evidence type="ECO:0000256" key="4">
    <source>
        <dbReference type="ARBA" id="ARBA00023128"/>
    </source>
</evidence>
<protein>
    <recommendedName>
        <fullName evidence="6">Large ribosomal subunit protein uL29m</fullName>
    </recommendedName>
    <alternativeName>
        <fullName evidence="7">54S ribosomal protein L4, mitochondrial</fullName>
    </alternativeName>
</protein>
<comment type="subcellular location">
    <subcellularLocation>
        <location evidence="1">Mitochondrion</location>
    </subcellularLocation>
</comment>
<keyword evidence="3" id="KW-0689">Ribosomal protein</keyword>
<dbReference type="Proteomes" id="UP000054549">
    <property type="component" value="Unassembled WGS sequence"/>
</dbReference>
<evidence type="ECO:0000256" key="8">
    <source>
        <dbReference type="SAM" id="MobiDB-lite"/>
    </source>
</evidence>
<evidence type="ECO:0000256" key="3">
    <source>
        <dbReference type="ARBA" id="ARBA00022980"/>
    </source>
</evidence>
<dbReference type="STRING" id="946122.A0A0C2X3C7"/>
<feature type="region of interest" description="Disordered" evidence="8">
    <location>
        <begin position="200"/>
        <end position="275"/>
    </location>
</feature>
<evidence type="ECO:0000256" key="5">
    <source>
        <dbReference type="ARBA" id="ARBA00023274"/>
    </source>
</evidence>
<dbReference type="GO" id="GO:0005762">
    <property type="term" value="C:mitochondrial large ribosomal subunit"/>
    <property type="evidence" value="ECO:0007669"/>
    <property type="project" value="TreeGrafter"/>
</dbReference>
<evidence type="ECO:0000313" key="9">
    <source>
        <dbReference type="EMBL" id="KIL63218.1"/>
    </source>
</evidence>
<dbReference type="InterPro" id="IPR038340">
    <property type="entry name" value="MRP-L47_sf"/>
</dbReference>
<evidence type="ECO:0000256" key="7">
    <source>
        <dbReference type="ARBA" id="ARBA00035399"/>
    </source>
</evidence>
<dbReference type="AlphaFoldDB" id="A0A0C2X3C7"/>
<feature type="compositionally biased region" description="Basic and acidic residues" evidence="8">
    <location>
        <begin position="235"/>
        <end position="246"/>
    </location>
</feature>
<gene>
    <name evidence="9" type="ORF">M378DRAFT_12278</name>
</gene>
<keyword evidence="5" id="KW-0687">Ribonucleoprotein</keyword>
<dbReference type="PANTHER" id="PTHR21183">
    <property type="entry name" value="RIBOSOMAL PROTEIN L47, MITOCHONDRIAL-RELATED"/>
    <property type="match status" value="1"/>
</dbReference>
<evidence type="ECO:0000256" key="6">
    <source>
        <dbReference type="ARBA" id="ARBA00035289"/>
    </source>
</evidence>
<dbReference type="InterPro" id="IPR036049">
    <property type="entry name" value="Ribosomal_uL29_sf"/>
</dbReference>
<evidence type="ECO:0000256" key="1">
    <source>
        <dbReference type="ARBA" id="ARBA00004173"/>
    </source>
</evidence>
<keyword evidence="4" id="KW-0496">Mitochondrion</keyword>
<dbReference type="Pfam" id="PF06984">
    <property type="entry name" value="MRP-L47"/>
    <property type="match status" value="1"/>
</dbReference>
<keyword evidence="10" id="KW-1185">Reference proteome</keyword>
<dbReference type="Gene3D" id="6.10.330.20">
    <property type="match status" value="1"/>
</dbReference>
<dbReference type="PANTHER" id="PTHR21183:SF18">
    <property type="entry name" value="LARGE RIBOSOMAL SUBUNIT PROTEIN UL29M"/>
    <property type="match status" value="1"/>
</dbReference>
<dbReference type="InterPro" id="IPR010729">
    <property type="entry name" value="Ribosomal_uL29_mit"/>
</dbReference>
<dbReference type="OrthoDB" id="270763at2759"/>
<dbReference type="GO" id="GO:0032543">
    <property type="term" value="P:mitochondrial translation"/>
    <property type="evidence" value="ECO:0007669"/>
    <property type="project" value="TreeGrafter"/>
</dbReference>